<proteinExistence type="predicted"/>
<gene>
    <name evidence="1" type="ordered locus">ECIAI39_3992</name>
</gene>
<dbReference type="Proteomes" id="UP000000749">
    <property type="component" value="Chromosome"/>
</dbReference>
<reference evidence="2" key="1">
    <citation type="journal article" date="2009" name="PLoS Genet.">
        <title>Organised genome dynamics in the Escherichia coli species results in highly diverse adaptive paths.</title>
        <authorList>
            <person name="Touchon M."/>
            <person name="Hoede C."/>
            <person name="Tenaillon O."/>
            <person name="Barbe V."/>
            <person name="Baeriswyl S."/>
            <person name="Bidet P."/>
            <person name="Bingen E."/>
            <person name="Bonacorsi S."/>
            <person name="Bouchier C."/>
            <person name="Bouvet O."/>
            <person name="Calteau A."/>
            <person name="Chiapello H."/>
            <person name="Clermont O."/>
            <person name="Cruveiller S."/>
            <person name="Danchin A."/>
            <person name="Diard M."/>
            <person name="Dossat C."/>
            <person name="Karoui M.E."/>
            <person name="Frapy E."/>
            <person name="Garry L."/>
            <person name="Ghigo J.M."/>
            <person name="Gilles A.M."/>
            <person name="Johnson J."/>
            <person name="Le Bouguenec C."/>
            <person name="Lescat M."/>
            <person name="Mangenot S."/>
            <person name="Martinez-Jehanne V."/>
            <person name="Matic I."/>
            <person name="Nassif X."/>
            <person name="Oztas S."/>
            <person name="Petit M.A."/>
            <person name="Pichon C."/>
            <person name="Rouy Z."/>
            <person name="Ruf C.S."/>
            <person name="Schneider D."/>
            <person name="Tourret J."/>
            <person name="Vacherie B."/>
            <person name="Vallenet D."/>
            <person name="Medigue C."/>
            <person name="Rocha E.P.C."/>
            <person name="Denamur E."/>
        </authorList>
    </citation>
    <scope>NUCLEOTIDE SEQUENCE [LARGE SCALE GENOMIC DNA]</scope>
    <source>
        <strain evidence="2">IAI39 / ExPEC</strain>
    </source>
</reference>
<dbReference type="PATRIC" id="fig|585057.6.peg.4131"/>
<organism evidence="1 2">
    <name type="scientific">Escherichia coli O7:K1 (strain IAI39 / ExPEC)</name>
    <dbReference type="NCBI Taxonomy" id="585057"/>
    <lineage>
        <taxon>Bacteria</taxon>
        <taxon>Pseudomonadati</taxon>
        <taxon>Pseudomonadota</taxon>
        <taxon>Gammaproteobacteria</taxon>
        <taxon>Enterobacterales</taxon>
        <taxon>Enterobacteriaceae</taxon>
        <taxon>Escherichia</taxon>
    </lineage>
</organism>
<dbReference type="EMBL" id="CU928164">
    <property type="protein sequence ID" value="CAR20103.1"/>
    <property type="molecule type" value="Genomic_DNA"/>
</dbReference>
<accession>A0A0H3MLL6</accession>
<dbReference type="KEGG" id="ect:ECIAI39_3992"/>
<dbReference type="HOGENOM" id="CLU_211461_0_0_6"/>
<sequence>MRMHPLTHPLPVTAHALLLDNGILTPARASVNGTTRTTDQDFESVYAHCQSENASELTG</sequence>
<evidence type="ECO:0000313" key="1">
    <source>
        <dbReference type="EMBL" id="CAR20103.1"/>
    </source>
</evidence>
<protein>
    <submittedName>
        <fullName evidence="1">Uncharacterized protein</fullName>
    </submittedName>
</protein>
<dbReference type="AlphaFoldDB" id="A0A0H3MLL6"/>
<evidence type="ECO:0000313" key="2">
    <source>
        <dbReference type="Proteomes" id="UP000000749"/>
    </source>
</evidence>
<name>A0A0H3MLL6_ECO7I</name>